<dbReference type="Pfam" id="PF11255">
    <property type="entry name" value="DUF3054"/>
    <property type="match status" value="1"/>
</dbReference>
<reference evidence="2" key="1">
    <citation type="submission" date="2023-02" db="EMBL/GenBank/DDBJ databases">
        <title>Actinomadura rubrobrunea NBRC 14622.</title>
        <authorList>
            <person name="Ichikawa N."/>
            <person name="Sato H."/>
            <person name="Tonouchi N."/>
        </authorList>
    </citation>
    <scope>NUCLEOTIDE SEQUENCE</scope>
    <source>
        <strain evidence="2">NBRC 14622</strain>
    </source>
</reference>
<dbReference type="AlphaFoldDB" id="A0A9W6PPP6"/>
<gene>
    <name evidence="2" type="ORF">Arub01_05980</name>
</gene>
<feature type="transmembrane region" description="Helical" evidence="1">
    <location>
        <begin position="12"/>
        <end position="32"/>
    </location>
</feature>
<evidence type="ECO:0000256" key="1">
    <source>
        <dbReference type="SAM" id="Phobius"/>
    </source>
</evidence>
<comment type="caution">
    <text evidence="2">The sequence shown here is derived from an EMBL/GenBank/DDBJ whole genome shotgun (WGS) entry which is preliminary data.</text>
</comment>
<name>A0A9W6PPP6_9ACTN</name>
<feature type="transmembrane region" description="Helical" evidence="1">
    <location>
        <begin position="69"/>
        <end position="91"/>
    </location>
</feature>
<keyword evidence="3" id="KW-1185">Reference proteome</keyword>
<dbReference type="Proteomes" id="UP001165124">
    <property type="component" value="Unassembled WGS sequence"/>
</dbReference>
<protein>
    <recommendedName>
        <fullName evidence="4">DUF3054 domain-containing protein</fullName>
    </recommendedName>
</protein>
<feature type="transmembrane region" description="Helical" evidence="1">
    <location>
        <begin position="38"/>
        <end position="60"/>
    </location>
</feature>
<sequence length="129" mass="13286">MVRSYAGGVRKVWAGALLDAGCVLVFAAVGRASHDEAASLTGLAGTAWPFLVGLAVGWLVMRAWRRPEALVPAGVGNVACTVAVGMALRVVSGQGTAVAFIVVATVFTALLLLGWRLVARMVRRPAVSG</sequence>
<keyword evidence="1" id="KW-0472">Membrane</keyword>
<accession>A0A9W6PPP6</accession>
<keyword evidence="1" id="KW-0812">Transmembrane</keyword>
<evidence type="ECO:0000313" key="2">
    <source>
        <dbReference type="EMBL" id="GLW62354.1"/>
    </source>
</evidence>
<evidence type="ECO:0008006" key="4">
    <source>
        <dbReference type="Google" id="ProtNLM"/>
    </source>
</evidence>
<feature type="transmembrane region" description="Helical" evidence="1">
    <location>
        <begin position="97"/>
        <end position="118"/>
    </location>
</feature>
<proteinExistence type="predicted"/>
<dbReference type="EMBL" id="BSRZ01000001">
    <property type="protein sequence ID" value="GLW62354.1"/>
    <property type="molecule type" value="Genomic_DNA"/>
</dbReference>
<keyword evidence="1" id="KW-1133">Transmembrane helix</keyword>
<evidence type="ECO:0000313" key="3">
    <source>
        <dbReference type="Proteomes" id="UP001165124"/>
    </source>
</evidence>
<dbReference type="InterPro" id="IPR021414">
    <property type="entry name" value="DUF3054"/>
</dbReference>
<organism evidence="2 3">
    <name type="scientific">Actinomadura rubrobrunea</name>
    <dbReference type="NCBI Taxonomy" id="115335"/>
    <lineage>
        <taxon>Bacteria</taxon>
        <taxon>Bacillati</taxon>
        <taxon>Actinomycetota</taxon>
        <taxon>Actinomycetes</taxon>
        <taxon>Streptosporangiales</taxon>
        <taxon>Thermomonosporaceae</taxon>
        <taxon>Actinomadura</taxon>
    </lineage>
</organism>